<evidence type="ECO:0000259" key="1">
    <source>
        <dbReference type="Pfam" id="PF08800"/>
    </source>
</evidence>
<gene>
    <name evidence="2" type="ORF">C7H79_08535</name>
</gene>
<organism evidence="2 3">
    <name type="scientific">Nitrosomonas supralitoralis</name>
    <dbReference type="NCBI Taxonomy" id="2116706"/>
    <lineage>
        <taxon>Bacteria</taxon>
        <taxon>Pseudomonadati</taxon>
        <taxon>Pseudomonadota</taxon>
        <taxon>Betaproteobacteria</taxon>
        <taxon>Nitrosomonadales</taxon>
        <taxon>Nitrosomonadaceae</taxon>
        <taxon>Nitrosomonas</taxon>
    </lineage>
</organism>
<dbReference type="InterPro" id="IPR014907">
    <property type="entry name" value="BT4734-like_N"/>
</dbReference>
<dbReference type="SUPFAM" id="SSF52540">
    <property type="entry name" value="P-loop containing nucleoside triphosphate hydrolases"/>
    <property type="match status" value="1"/>
</dbReference>
<dbReference type="AlphaFoldDB" id="A0A2P7NV31"/>
<sequence>MNSNDIKLRFLKVTNDRTIINIESISNIIDSIKENGSVSNLVNSIRKSTSIEAKKRLKLRLPAFFPNLLFLDGDTNSTIRPSGIIGFDIDLQDNSDDFDIVKLKQEIISIPSCFYAYISPSGGLKFAIKTDFTDLDGEESTKPRFKAAYNLTLEYLLDNIHTEFICDKSSASIMQTSFISNDPQAFINIDCDIYRINDQCVYIPNVLSISTEPRQDSEYILELLKYIPKLSYNERLPINYSVFQCLGSSGKSILIDHWVQTGIPLSKIKPQIESQSKNIKFGSIGCLVNAAKRYGYEKIVTGRARNKLRAKKSEIQLKSLLTPEEGTAKLSEIVKDFFTQNHNVFVNVSAGGGKSSAVLNVLAKDIPYNKKILFLVPSHALADELEKKFKVARNNPELNEFEKKHGLGESIQDKEFDSMILHLKTFKKPISGIVHLKGKNKLCVNESARNEFDGVSNIPMKYCSTCFYVSECGYIKQFQNRFDNIRIMTHNEWMNNQSAWFNGYEEKYGRYKKIKGDFVRIKDEFVLANRSTKNDSFVSVVINGKNIPIIDGKIKLNDEFLDICGEYIEEDGKFLDVTNEYLEESGDIYPSDIKWIPDYIIIDENIISVALEKIKSDDGNKHQSIRKIINTVNNGKSLSEAIDENIHLLFIDNVENTKPKFPTFDNDIPKYCNLLSARKDQLKSYSEILEHLIDYLKTKDQNYLQGMWVADNKIHFAPVSQASQHYQNIPTLFLDATANAEVVQATLGNLKFHSIAIQSKNDINLYQLANFTVTKSYVNEADNRTKLVSWIKTIINKGQYDKVGIITYLKAEGINCNFDEFLAAETGAAVHGHFGAIRGIDKFDDVDCLLIVGRHFIGTDSTSRISAAIFGEIEEYETILADMPVRMKDGSKYFVNSGSQVNGKHLAINEHFSLAETKQAIGRSRAIHGNKKDVYIFSNESLGLDIEVTDFFYRECEDSVTCSDDVIQRIKSIGYVLNTPKALLDMGLNKNDIKSRREELIEKLAEKEIILMKCNMVDATYRKSVVEYFIADKSKFIVDEKFDNKKFKSFVIVENHILN</sequence>
<dbReference type="RefSeq" id="WP_106706866.1">
    <property type="nucleotide sequence ID" value="NZ_PXXU01000022.1"/>
</dbReference>
<accession>A0A2P7NV31</accession>
<dbReference type="Proteomes" id="UP000241912">
    <property type="component" value="Unassembled WGS sequence"/>
</dbReference>
<dbReference type="InterPro" id="IPR027417">
    <property type="entry name" value="P-loop_NTPase"/>
</dbReference>
<dbReference type="Gene3D" id="3.40.50.300">
    <property type="entry name" value="P-loop containing nucleotide triphosphate hydrolases"/>
    <property type="match status" value="1"/>
</dbReference>
<dbReference type="OrthoDB" id="9121272at2"/>
<proteinExistence type="predicted"/>
<dbReference type="Pfam" id="PF08800">
    <property type="entry name" value="BT4734-like_N"/>
    <property type="match status" value="1"/>
</dbReference>
<evidence type="ECO:0000313" key="3">
    <source>
        <dbReference type="Proteomes" id="UP000241912"/>
    </source>
</evidence>
<feature type="domain" description="BT4734-like N-terminal" evidence="1">
    <location>
        <begin position="58"/>
        <end position="186"/>
    </location>
</feature>
<name>A0A2P7NV31_9PROT</name>
<comment type="caution">
    <text evidence="2">The sequence shown here is derived from an EMBL/GenBank/DDBJ whole genome shotgun (WGS) entry which is preliminary data.</text>
</comment>
<reference evidence="2 3" key="1">
    <citation type="submission" date="2018-03" db="EMBL/GenBank/DDBJ databases">
        <title>Draft genome of Nitrosomonas supralitoralis APG5.</title>
        <authorList>
            <person name="Urakawa H."/>
            <person name="Lopez J.V."/>
        </authorList>
    </citation>
    <scope>NUCLEOTIDE SEQUENCE [LARGE SCALE GENOMIC DNA]</scope>
    <source>
        <strain evidence="2 3">APG5</strain>
    </source>
</reference>
<keyword evidence="3" id="KW-1185">Reference proteome</keyword>
<protein>
    <recommendedName>
        <fullName evidence="1">BT4734-like N-terminal domain-containing protein</fullName>
    </recommendedName>
</protein>
<evidence type="ECO:0000313" key="2">
    <source>
        <dbReference type="EMBL" id="PSJ17331.1"/>
    </source>
</evidence>
<dbReference type="EMBL" id="PXXU01000022">
    <property type="protein sequence ID" value="PSJ17331.1"/>
    <property type="molecule type" value="Genomic_DNA"/>
</dbReference>